<evidence type="ECO:0000313" key="24">
    <source>
        <dbReference type="EMBL" id="ADY29852.1"/>
    </source>
</evidence>
<evidence type="ECO:0000256" key="3">
    <source>
        <dbReference type="ARBA" id="ARBA00004496"/>
    </source>
</evidence>
<sequence>MTTTKSTYHLQQHIKFKHILVFLLIGVFQFANAQEADSIKKEEDPSFFSFSWSKIQKDKTLQPLYDALKDADFGAQRFSIFDQLIDHHAKKANTDSVLHYGNLYVQELGNWDKPEKEKKYLYAKAYYLMSLGSSLNGLVDKSIEWNIKGLQEAEAINDSEYMYLHKVSLAKNYIAQNSIDKAINLLKESISIYGKQQPTITYRALLQLGNAYSQKKEYDIAKNYYNSSLELAKQFKDLEAELEIKLHNAKLLEVNKEYNKAIQMYAQISNQAKAKNFNAIYYEGALLVAKLYYKLEEYNIANVGLTMAYINAVDHENLQFQRESLIIQARSFYKQEDYKNAYATMTQLFGVLNEIKDKQQREIIKELEIQYETIKKEQAISDLKEDQIKQQAELDRQKTIKAAFLIGFLVILIPVIALLYTYYQKMQAQSELAKKNEEINSQKVAALKQEQELKLIKAAIEGQDEERKRIAQELHDSIGGNLAGIKLQLASVKEKTQTLNTISGQLDETYQLVRDISHTLIPKKFRQDDFTQLIKEYTKSITSTGKLNVEFHPHPEDKINTLNEIVKMELFKIIQELMTNTLKHAKASTTDIHLNYFEDSITLLFEDNGKGFDTSKNGEGIGFKNIKSRIEKLNGTLHVDSAINRGTVVSIEIPIKNTTNDNI</sequence>
<evidence type="ECO:0000256" key="7">
    <source>
        <dbReference type="ARBA" id="ARBA00022490"/>
    </source>
</evidence>
<dbReference type="RefSeq" id="WP_013621597.1">
    <property type="nucleotide sequence ID" value="NC_015167.1"/>
</dbReference>
<evidence type="ECO:0000256" key="19">
    <source>
        <dbReference type="PROSITE-ProRule" id="PRU00339"/>
    </source>
</evidence>
<dbReference type="GO" id="GO:0000155">
    <property type="term" value="F:phosphorelay sensor kinase activity"/>
    <property type="evidence" value="ECO:0007669"/>
    <property type="project" value="InterPro"/>
</dbReference>
<dbReference type="InterPro" id="IPR036890">
    <property type="entry name" value="HATPase_C_sf"/>
</dbReference>
<evidence type="ECO:0000256" key="17">
    <source>
        <dbReference type="ARBA" id="ARBA00024827"/>
    </source>
</evidence>
<evidence type="ECO:0000256" key="5">
    <source>
        <dbReference type="ARBA" id="ARBA00017322"/>
    </source>
</evidence>
<evidence type="ECO:0000256" key="18">
    <source>
        <dbReference type="ARBA" id="ARBA00030800"/>
    </source>
</evidence>
<dbReference type="PROSITE" id="PS50005">
    <property type="entry name" value="TPR"/>
    <property type="match status" value="1"/>
</dbReference>
<keyword evidence="20" id="KW-0175">Coiled coil</keyword>
<feature type="transmembrane region" description="Helical" evidence="21">
    <location>
        <begin position="402"/>
        <end position="423"/>
    </location>
</feature>
<reference evidence="24 25" key="1">
    <citation type="journal article" date="2011" name="Stand. Genomic Sci.">
        <title>Complete genome sequence of Cellulophaga lytica type strain (LIM- 21).</title>
        <authorList>
            <person name="Pati A."/>
            <person name="Abt B."/>
            <person name="Teshima H."/>
            <person name="Nolan M."/>
            <person name="Lapidus A."/>
            <person name="Lucas S."/>
            <person name="Hammon N."/>
            <person name="Deshpande S."/>
            <person name="Cheng J.F."/>
            <person name="Tapia R."/>
            <person name="Han C."/>
            <person name="Goodwin L."/>
            <person name="Pitluck S."/>
            <person name="Liolios K."/>
            <person name="Pagani I."/>
            <person name="Mavromatis K."/>
            <person name="Ovchinikova G."/>
            <person name="Chen A."/>
            <person name="Palaniappan K."/>
            <person name="Land M."/>
            <person name="Hauser L."/>
            <person name="Jeffries C.D."/>
            <person name="Detter J.C."/>
            <person name="Brambilla E.M."/>
            <person name="Kannan K.P."/>
            <person name="Rohde M."/>
            <person name="Spring S."/>
            <person name="Goker M."/>
            <person name="Woyke T."/>
            <person name="Bristow J."/>
            <person name="Eisen J.A."/>
            <person name="Markowitz V."/>
            <person name="Hugenholtz P."/>
            <person name="Kyrpides N.C."/>
            <person name="Klenk H.P."/>
            <person name="Ivanova N."/>
        </authorList>
    </citation>
    <scope>NUCLEOTIDE SEQUENCE [LARGE SCALE GENOMIC DNA]</scope>
    <source>
        <strain evidence="25">ATCC 23178 / DSM 7489 / JCM 8516 / NBRC 14961 / NCIMB 1423 / VKM B-1433 / Cy l20</strain>
    </source>
</reference>
<feature type="repeat" description="TPR" evidence="19">
    <location>
        <begin position="202"/>
        <end position="235"/>
    </location>
</feature>
<dbReference type="InterPro" id="IPR050482">
    <property type="entry name" value="Sensor_HK_TwoCompSys"/>
</dbReference>
<dbReference type="Pfam" id="PF07730">
    <property type="entry name" value="HisKA_3"/>
    <property type="match status" value="1"/>
</dbReference>
<dbReference type="Pfam" id="PF02518">
    <property type="entry name" value="HATPase_c"/>
    <property type="match status" value="1"/>
</dbReference>
<evidence type="ECO:0000256" key="8">
    <source>
        <dbReference type="ARBA" id="ARBA00022553"/>
    </source>
</evidence>
<evidence type="ECO:0000256" key="16">
    <source>
        <dbReference type="ARBA" id="ARBA00023014"/>
    </source>
</evidence>
<dbReference type="GO" id="GO:0046872">
    <property type="term" value="F:metal ion binding"/>
    <property type="evidence" value="ECO:0007669"/>
    <property type="project" value="UniProtKB-KW"/>
</dbReference>
<dbReference type="SMART" id="SM00028">
    <property type="entry name" value="TPR"/>
    <property type="match status" value="2"/>
</dbReference>
<dbReference type="OrthoDB" id="9778366at2"/>
<evidence type="ECO:0000256" key="22">
    <source>
        <dbReference type="SAM" id="SignalP"/>
    </source>
</evidence>
<evidence type="ECO:0000256" key="15">
    <source>
        <dbReference type="ARBA" id="ARBA00023012"/>
    </source>
</evidence>
<dbReference type="Proteomes" id="UP000007487">
    <property type="component" value="Chromosome"/>
</dbReference>
<dbReference type="GO" id="GO:0005524">
    <property type="term" value="F:ATP binding"/>
    <property type="evidence" value="ECO:0007669"/>
    <property type="project" value="UniProtKB-KW"/>
</dbReference>
<dbReference type="eggNOG" id="COG0457">
    <property type="taxonomic scope" value="Bacteria"/>
</dbReference>
<feature type="domain" description="Histidine kinase" evidence="23">
    <location>
        <begin position="469"/>
        <end position="657"/>
    </location>
</feature>
<dbReference type="SMART" id="SM00387">
    <property type="entry name" value="HATPase_c"/>
    <property type="match status" value="1"/>
</dbReference>
<keyword evidence="15" id="KW-0902">Two-component regulatory system</keyword>
<dbReference type="GO" id="GO:0005737">
    <property type="term" value="C:cytoplasm"/>
    <property type="evidence" value="ECO:0007669"/>
    <property type="project" value="UniProtKB-SubCell"/>
</dbReference>
<comment type="subcellular location">
    <subcellularLocation>
        <location evidence="3">Cytoplasm</location>
    </subcellularLocation>
</comment>
<feature type="signal peptide" evidence="22">
    <location>
        <begin position="1"/>
        <end position="33"/>
    </location>
</feature>
<comment type="cofactor">
    <cofactor evidence="2">
        <name>[4Fe-4S] cluster</name>
        <dbReference type="ChEBI" id="CHEBI:49883"/>
    </cofactor>
</comment>
<dbReference type="PRINTS" id="PR00344">
    <property type="entry name" value="BCTRLSENSOR"/>
</dbReference>
<dbReference type="Gene3D" id="1.20.5.1930">
    <property type="match status" value="1"/>
</dbReference>
<accession>F0RDU1</accession>
<dbReference type="EMBL" id="CP002534">
    <property type="protein sequence ID" value="ADY29852.1"/>
    <property type="molecule type" value="Genomic_DNA"/>
</dbReference>
<evidence type="ECO:0000259" key="23">
    <source>
        <dbReference type="PROSITE" id="PS50109"/>
    </source>
</evidence>
<dbReference type="STRING" id="867900.Celly_2030"/>
<dbReference type="EC" id="2.7.13.3" evidence="4"/>
<proteinExistence type="predicted"/>
<dbReference type="KEGG" id="cly:Celly_2030"/>
<keyword evidence="6" id="KW-0004">4Fe-4S</keyword>
<evidence type="ECO:0000256" key="12">
    <source>
        <dbReference type="ARBA" id="ARBA00022777"/>
    </source>
</evidence>
<dbReference type="InterPro" id="IPR011990">
    <property type="entry name" value="TPR-like_helical_dom_sf"/>
</dbReference>
<dbReference type="PANTHER" id="PTHR24421:SF10">
    <property type="entry name" value="NITRATE_NITRITE SENSOR PROTEIN NARQ"/>
    <property type="match status" value="1"/>
</dbReference>
<dbReference type="InterPro" id="IPR019734">
    <property type="entry name" value="TPR_rpt"/>
</dbReference>
<keyword evidence="10" id="KW-0479">Metal-binding</keyword>
<evidence type="ECO:0000256" key="1">
    <source>
        <dbReference type="ARBA" id="ARBA00000085"/>
    </source>
</evidence>
<evidence type="ECO:0000256" key="9">
    <source>
        <dbReference type="ARBA" id="ARBA00022679"/>
    </source>
</evidence>
<keyword evidence="25" id="KW-1185">Reference proteome</keyword>
<dbReference type="SUPFAM" id="SSF48452">
    <property type="entry name" value="TPR-like"/>
    <property type="match status" value="1"/>
</dbReference>
<name>F0RDU1_CELLC</name>
<dbReference type="SUPFAM" id="SSF55874">
    <property type="entry name" value="ATPase domain of HSP90 chaperone/DNA topoisomerase II/histidine kinase"/>
    <property type="match status" value="1"/>
</dbReference>
<dbReference type="InterPro" id="IPR004358">
    <property type="entry name" value="Sig_transdc_His_kin-like_C"/>
</dbReference>
<keyword evidence="13" id="KW-0067">ATP-binding</keyword>
<dbReference type="AlphaFoldDB" id="F0RDU1"/>
<dbReference type="eggNOG" id="COG4585">
    <property type="taxonomic scope" value="Bacteria"/>
</dbReference>
<dbReference type="GO" id="GO:0016020">
    <property type="term" value="C:membrane"/>
    <property type="evidence" value="ECO:0007669"/>
    <property type="project" value="InterPro"/>
</dbReference>
<evidence type="ECO:0000256" key="6">
    <source>
        <dbReference type="ARBA" id="ARBA00022485"/>
    </source>
</evidence>
<gene>
    <name evidence="24" type="ordered locus">Celly_2030</name>
</gene>
<keyword evidence="12 24" id="KW-0418">Kinase</keyword>
<dbReference type="PANTHER" id="PTHR24421">
    <property type="entry name" value="NITRATE/NITRITE SENSOR PROTEIN NARX-RELATED"/>
    <property type="match status" value="1"/>
</dbReference>
<keyword evidence="11" id="KW-0547">Nucleotide-binding</keyword>
<evidence type="ECO:0000256" key="10">
    <source>
        <dbReference type="ARBA" id="ARBA00022723"/>
    </source>
</evidence>
<feature type="coiled-coil region" evidence="20">
    <location>
        <begin position="425"/>
        <end position="452"/>
    </location>
</feature>
<keyword evidence="22" id="KW-0732">Signal</keyword>
<keyword evidence="21" id="KW-1133">Transmembrane helix</keyword>
<evidence type="ECO:0000256" key="13">
    <source>
        <dbReference type="ARBA" id="ARBA00022840"/>
    </source>
</evidence>
<keyword evidence="19" id="KW-0802">TPR repeat</keyword>
<evidence type="ECO:0000256" key="2">
    <source>
        <dbReference type="ARBA" id="ARBA00001966"/>
    </source>
</evidence>
<keyword evidence="7" id="KW-0963">Cytoplasm</keyword>
<protein>
    <recommendedName>
        <fullName evidence="5">Oxygen sensor histidine kinase NreB</fullName>
        <ecNumber evidence="4">2.7.13.3</ecNumber>
    </recommendedName>
    <alternativeName>
        <fullName evidence="18">Nitrogen regulation protein B</fullName>
    </alternativeName>
</protein>
<dbReference type="Gene3D" id="1.25.40.10">
    <property type="entry name" value="Tetratricopeptide repeat domain"/>
    <property type="match status" value="1"/>
</dbReference>
<dbReference type="InterPro" id="IPR011712">
    <property type="entry name" value="Sig_transdc_His_kin_sub3_dim/P"/>
</dbReference>
<keyword evidence="16" id="KW-0411">Iron-sulfur</keyword>
<keyword evidence="8" id="KW-0597">Phosphoprotein</keyword>
<keyword evidence="21" id="KW-0472">Membrane</keyword>
<evidence type="ECO:0000256" key="20">
    <source>
        <dbReference type="SAM" id="Coils"/>
    </source>
</evidence>
<evidence type="ECO:0000256" key="4">
    <source>
        <dbReference type="ARBA" id="ARBA00012438"/>
    </source>
</evidence>
<feature type="chain" id="PRO_5003255156" description="Oxygen sensor histidine kinase NreB" evidence="22">
    <location>
        <begin position="34"/>
        <end position="663"/>
    </location>
</feature>
<dbReference type="PROSITE" id="PS50109">
    <property type="entry name" value="HIS_KIN"/>
    <property type="match status" value="1"/>
</dbReference>
<dbReference type="Gene3D" id="3.30.565.10">
    <property type="entry name" value="Histidine kinase-like ATPase, C-terminal domain"/>
    <property type="match status" value="1"/>
</dbReference>
<comment type="catalytic activity">
    <reaction evidence="1">
        <text>ATP + protein L-histidine = ADP + protein N-phospho-L-histidine.</text>
        <dbReference type="EC" id="2.7.13.3"/>
    </reaction>
</comment>
<dbReference type="InterPro" id="IPR003594">
    <property type="entry name" value="HATPase_dom"/>
</dbReference>
<dbReference type="HOGENOM" id="CLU_000445_106_2_10"/>
<keyword evidence="14" id="KW-0408">Iron</keyword>
<keyword evidence="9" id="KW-0808">Transferase</keyword>
<evidence type="ECO:0000256" key="21">
    <source>
        <dbReference type="SAM" id="Phobius"/>
    </source>
</evidence>
<dbReference type="GO" id="GO:0051539">
    <property type="term" value="F:4 iron, 4 sulfur cluster binding"/>
    <property type="evidence" value="ECO:0007669"/>
    <property type="project" value="UniProtKB-KW"/>
</dbReference>
<organism evidence="24 25">
    <name type="scientific">Cellulophaga lytica (strain ATCC 23178 / DSM 7489 / JCM 8516 / NBRC 14961 / NCIMB 1423 / VKM B-1433 / Cy l20)</name>
    <dbReference type="NCBI Taxonomy" id="867900"/>
    <lineage>
        <taxon>Bacteria</taxon>
        <taxon>Pseudomonadati</taxon>
        <taxon>Bacteroidota</taxon>
        <taxon>Flavobacteriia</taxon>
        <taxon>Flavobacteriales</taxon>
        <taxon>Flavobacteriaceae</taxon>
        <taxon>Cellulophaga</taxon>
    </lineage>
</organism>
<evidence type="ECO:0000256" key="11">
    <source>
        <dbReference type="ARBA" id="ARBA00022741"/>
    </source>
</evidence>
<dbReference type="InterPro" id="IPR005467">
    <property type="entry name" value="His_kinase_dom"/>
</dbReference>
<comment type="function">
    <text evidence="17">Member of the two-component regulatory system NreB/NreC involved in the control of dissimilatory nitrate/nitrite reduction in response to oxygen. NreB functions as a direct oxygen sensor histidine kinase which is autophosphorylated, in the absence of oxygen, probably at the conserved histidine residue, and transfers its phosphate group probably to a conserved aspartate residue of NreC. NreB/NreC activates the expression of the nitrate (narGHJI) and nitrite (nir) reductase operons, as well as the putative nitrate transporter gene narT.</text>
</comment>
<dbReference type="CDD" id="cd16917">
    <property type="entry name" value="HATPase_UhpB-NarQ-NarX-like"/>
    <property type="match status" value="1"/>
</dbReference>
<evidence type="ECO:0000313" key="25">
    <source>
        <dbReference type="Proteomes" id="UP000007487"/>
    </source>
</evidence>
<evidence type="ECO:0000256" key="14">
    <source>
        <dbReference type="ARBA" id="ARBA00023004"/>
    </source>
</evidence>
<keyword evidence="21" id="KW-0812">Transmembrane</keyword>
<dbReference type="GO" id="GO:0046983">
    <property type="term" value="F:protein dimerization activity"/>
    <property type="evidence" value="ECO:0007669"/>
    <property type="project" value="InterPro"/>
</dbReference>